<dbReference type="SUPFAM" id="SSF57850">
    <property type="entry name" value="RING/U-box"/>
    <property type="match status" value="1"/>
</dbReference>
<keyword evidence="3" id="KW-1133">Transmembrane helix</keyword>
<evidence type="ECO:0000256" key="2">
    <source>
        <dbReference type="SAM" id="MobiDB-lite"/>
    </source>
</evidence>
<organism evidence="5 6">
    <name type="scientific">Cercospora zeae-maydis SCOH1-5</name>
    <dbReference type="NCBI Taxonomy" id="717836"/>
    <lineage>
        <taxon>Eukaryota</taxon>
        <taxon>Fungi</taxon>
        <taxon>Dikarya</taxon>
        <taxon>Ascomycota</taxon>
        <taxon>Pezizomycotina</taxon>
        <taxon>Dothideomycetes</taxon>
        <taxon>Dothideomycetidae</taxon>
        <taxon>Mycosphaerellales</taxon>
        <taxon>Mycosphaerellaceae</taxon>
        <taxon>Cercospora</taxon>
    </lineage>
</organism>
<dbReference type="AlphaFoldDB" id="A0A6A6FKR3"/>
<feature type="compositionally biased region" description="Basic and acidic residues" evidence="2">
    <location>
        <begin position="138"/>
        <end position="153"/>
    </location>
</feature>
<dbReference type="InterPro" id="IPR001841">
    <property type="entry name" value="Znf_RING"/>
</dbReference>
<protein>
    <recommendedName>
        <fullName evidence="4">RING-type domain-containing protein</fullName>
    </recommendedName>
</protein>
<feature type="domain" description="RING-type" evidence="4">
    <location>
        <begin position="31"/>
        <end position="73"/>
    </location>
</feature>
<keyword evidence="1" id="KW-0863">Zinc-finger</keyword>
<name>A0A6A6FKR3_9PEZI</name>
<sequence>MASRASSIVRDSGLQSDATPAEWHPEDRDTCIVCWNPDAPAQRTCPNPCTHACCEECFQEVRLSGISRCPFCQKGWCVATRAVQRSSSESPMYEEGFEELHVGRLYLVVVFVLLAQLIVVFLLARLVAAVIGGPKLPAETDRREGRGREHAAFMREGPSLGGEGRRQLRR</sequence>
<keyword evidence="3" id="KW-0812">Transmembrane</keyword>
<evidence type="ECO:0000313" key="6">
    <source>
        <dbReference type="Proteomes" id="UP000799539"/>
    </source>
</evidence>
<feature type="region of interest" description="Disordered" evidence="2">
    <location>
        <begin position="1"/>
        <end position="24"/>
    </location>
</feature>
<keyword evidence="6" id="KW-1185">Reference proteome</keyword>
<evidence type="ECO:0000256" key="3">
    <source>
        <dbReference type="SAM" id="Phobius"/>
    </source>
</evidence>
<dbReference type="PROSITE" id="PS50089">
    <property type="entry name" value="ZF_RING_2"/>
    <property type="match status" value="1"/>
</dbReference>
<keyword evidence="3" id="KW-0472">Membrane</keyword>
<proteinExistence type="predicted"/>
<evidence type="ECO:0000259" key="4">
    <source>
        <dbReference type="PROSITE" id="PS50089"/>
    </source>
</evidence>
<feature type="region of interest" description="Disordered" evidence="2">
    <location>
        <begin position="138"/>
        <end position="170"/>
    </location>
</feature>
<keyword evidence="1" id="KW-0479">Metal-binding</keyword>
<accession>A0A6A6FKR3</accession>
<dbReference type="GO" id="GO:0008270">
    <property type="term" value="F:zinc ion binding"/>
    <property type="evidence" value="ECO:0007669"/>
    <property type="project" value="UniProtKB-KW"/>
</dbReference>
<keyword evidence="1" id="KW-0862">Zinc</keyword>
<dbReference type="EMBL" id="ML992669">
    <property type="protein sequence ID" value="KAF2213808.1"/>
    <property type="molecule type" value="Genomic_DNA"/>
</dbReference>
<gene>
    <name evidence="5" type="ORF">CERZMDRAFT_83252</name>
</gene>
<evidence type="ECO:0000313" key="5">
    <source>
        <dbReference type="EMBL" id="KAF2213808.1"/>
    </source>
</evidence>
<dbReference type="CDD" id="cd16449">
    <property type="entry name" value="RING-HC"/>
    <property type="match status" value="1"/>
</dbReference>
<evidence type="ECO:0000256" key="1">
    <source>
        <dbReference type="PROSITE-ProRule" id="PRU00175"/>
    </source>
</evidence>
<reference evidence="5" key="1">
    <citation type="journal article" date="2020" name="Stud. Mycol.">
        <title>101 Dothideomycetes genomes: a test case for predicting lifestyles and emergence of pathogens.</title>
        <authorList>
            <person name="Haridas S."/>
            <person name="Albert R."/>
            <person name="Binder M."/>
            <person name="Bloem J."/>
            <person name="Labutti K."/>
            <person name="Salamov A."/>
            <person name="Andreopoulos B."/>
            <person name="Baker S."/>
            <person name="Barry K."/>
            <person name="Bills G."/>
            <person name="Bluhm B."/>
            <person name="Cannon C."/>
            <person name="Castanera R."/>
            <person name="Culley D."/>
            <person name="Daum C."/>
            <person name="Ezra D."/>
            <person name="Gonzalez J."/>
            <person name="Henrissat B."/>
            <person name="Kuo A."/>
            <person name="Liang C."/>
            <person name="Lipzen A."/>
            <person name="Lutzoni F."/>
            <person name="Magnuson J."/>
            <person name="Mondo S."/>
            <person name="Nolan M."/>
            <person name="Ohm R."/>
            <person name="Pangilinan J."/>
            <person name="Park H.-J."/>
            <person name="Ramirez L."/>
            <person name="Alfaro M."/>
            <person name="Sun H."/>
            <person name="Tritt A."/>
            <person name="Yoshinaga Y."/>
            <person name="Zwiers L.-H."/>
            <person name="Turgeon B."/>
            <person name="Goodwin S."/>
            <person name="Spatafora J."/>
            <person name="Crous P."/>
            <person name="Grigoriev I."/>
        </authorList>
    </citation>
    <scope>NUCLEOTIDE SEQUENCE</scope>
    <source>
        <strain evidence="5">SCOH1-5</strain>
    </source>
</reference>
<dbReference type="Proteomes" id="UP000799539">
    <property type="component" value="Unassembled WGS sequence"/>
</dbReference>
<feature type="transmembrane region" description="Helical" evidence="3">
    <location>
        <begin position="105"/>
        <end position="131"/>
    </location>
</feature>